<evidence type="ECO:0000256" key="5">
    <source>
        <dbReference type="ARBA" id="ARBA00029392"/>
    </source>
</evidence>
<dbReference type="GO" id="GO:0008474">
    <property type="term" value="F:palmitoyl-(protein) hydrolase activity"/>
    <property type="evidence" value="ECO:0007669"/>
    <property type="project" value="UniProtKB-EC"/>
</dbReference>
<feature type="domain" description="Phospholipase/carboxylesterase/thioesterase" evidence="8">
    <location>
        <begin position="8"/>
        <end position="224"/>
    </location>
</feature>
<comment type="catalytic activity">
    <reaction evidence="7">
        <text>S-hexadecanoyl-L-cysteinyl-[protein] + H2O = L-cysteinyl-[protein] + hexadecanoate + H(+)</text>
        <dbReference type="Rhea" id="RHEA:19233"/>
        <dbReference type="Rhea" id="RHEA-COMP:10131"/>
        <dbReference type="Rhea" id="RHEA-COMP:11032"/>
        <dbReference type="ChEBI" id="CHEBI:7896"/>
        <dbReference type="ChEBI" id="CHEBI:15377"/>
        <dbReference type="ChEBI" id="CHEBI:15378"/>
        <dbReference type="ChEBI" id="CHEBI:29950"/>
        <dbReference type="ChEBI" id="CHEBI:74151"/>
        <dbReference type="EC" id="3.1.2.22"/>
    </reaction>
</comment>
<dbReference type="AlphaFoldDB" id="A0A8H7SKN3"/>
<evidence type="ECO:0000256" key="7">
    <source>
        <dbReference type="ARBA" id="ARBA00047337"/>
    </source>
</evidence>
<keyword evidence="10" id="KW-1185">Reference proteome</keyword>
<name>A0A8H7SKN3_9FUNG</name>
<dbReference type="InterPro" id="IPR029058">
    <property type="entry name" value="AB_hydrolase_fold"/>
</dbReference>
<comment type="similarity">
    <text evidence="1">Belongs to the AB hydrolase superfamily. AB hydrolase 2 family.</text>
</comment>
<evidence type="ECO:0000256" key="4">
    <source>
        <dbReference type="ARBA" id="ARBA00022801"/>
    </source>
</evidence>
<proteinExistence type="inferred from homology"/>
<dbReference type="Gene3D" id="3.40.50.1820">
    <property type="entry name" value="alpha/beta hydrolase"/>
    <property type="match status" value="1"/>
</dbReference>
<evidence type="ECO:0000313" key="9">
    <source>
        <dbReference type="EMBL" id="KAG2230972.1"/>
    </source>
</evidence>
<dbReference type="Pfam" id="PF02230">
    <property type="entry name" value="Abhydrolase_2"/>
    <property type="match status" value="1"/>
</dbReference>
<evidence type="ECO:0000256" key="6">
    <source>
        <dbReference type="ARBA" id="ARBA00031195"/>
    </source>
</evidence>
<dbReference type="EMBL" id="JAEPRE010000174">
    <property type="protein sequence ID" value="KAG2230972.1"/>
    <property type="molecule type" value="Genomic_DNA"/>
</dbReference>
<evidence type="ECO:0000256" key="3">
    <source>
        <dbReference type="ARBA" id="ARBA00014923"/>
    </source>
</evidence>
<protein>
    <recommendedName>
        <fullName evidence="3">Acyl-protein thioesterase 1</fullName>
        <ecNumber evidence="2">3.1.2.22</ecNumber>
    </recommendedName>
    <alternativeName>
        <fullName evidence="6">Palmitoyl-protein hydrolase</fullName>
    </alternativeName>
</protein>
<evidence type="ECO:0000313" key="10">
    <source>
        <dbReference type="Proteomes" id="UP000613177"/>
    </source>
</evidence>
<dbReference type="GO" id="GO:0005737">
    <property type="term" value="C:cytoplasm"/>
    <property type="evidence" value="ECO:0007669"/>
    <property type="project" value="TreeGrafter"/>
</dbReference>
<dbReference type="OrthoDB" id="2418081at2759"/>
<sequence length="234" mass="25808">MTTEKLSAVVIDATSLHTATVIWLHGLGDSGIGWLFLTEELGPKFPHIKWILPNAPLKAMSAFGSGAMVNAWFTINSFEKTAHLEKIDEEGMMNSVDAVDQLIREEIKTGIPCERIILGGFSQGCVISLLSAVSTSHKLAGVVACSGWLALGEKLETFGSEMNKQIPILMCHGEKDLVVSYRFGRATAKYLKKKNYNIDFINYPELEHATEPQEILDIAKFIQIQLPFILSGKL</sequence>
<comment type="caution">
    <text evidence="9">The sequence shown here is derived from an EMBL/GenBank/DDBJ whole genome shotgun (WGS) entry which is preliminary data.</text>
</comment>
<dbReference type="InterPro" id="IPR050565">
    <property type="entry name" value="LYPA1-2/EST-like"/>
</dbReference>
<dbReference type="GO" id="GO:0052689">
    <property type="term" value="F:carboxylic ester hydrolase activity"/>
    <property type="evidence" value="ECO:0007669"/>
    <property type="project" value="TreeGrafter"/>
</dbReference>
<evidence type="ECO:0000256" key="1">
    <source>
        <dbReference type="ARBA" id="ARBA00006499"/>
    </source>
</evidence>
<dbReference type="SUPFAM" id="SSF53474">
    <property type="entry name" value="alpha/beta-Hydrolases"/>
    <property type="match status" value="1"/>
</dbReference>
<evidence type="ECO:0000259" key="8">
    <source>
        <dbReference type="Pfam" id="PF02230"/>
    </source>
</evidence>
<organism evidence="9 10">
    <name type="scientific">Thamnidium elegans</name>
    <dbReference type="NCBI Taxonomy" id="101142"/>
    <lineage>
        <taxon>Eukaryota</taxon>
        <taxon>Fungi</taxon>
        <taxon>Fungi incertae sedis</taxon>
        <taxon>Mucoromycota</taxon>
        <taxon>Mucoromycotina</taxon>
        <taxon>Mucoromycetes</taxon>
        <taxon>Mucorales</taxon>
        <taxon>Mucorineae</taxon>
        <taxon>Mucoraceae</taxon>
        <taxon>Thamnidium</taxon>
    </lineage>
</organism>
<comment type="function">
    <text evidence="5">Hydrolyzes fatty acids from S-acylated cysteine residues in proteins with a strong preference for palmitoylated G-alpha proteins over other acyl substrates. Mediates the deacylation of G-alpha proteins such as GPA1 in vivo, but has weak or no activity toward palmitoylated Ras proteins. Has weak lysophospholipase activity in vitro; however such activity may not exist in vivo.</text>
</comment>
<gene>
    <name evidence="9" type="ORF">INT48_000651</name>
</gene>
<dbReference type="EC" id="3.1.2.22" evidence="2"/>
<dbReference type="Proteomes" id="UP000613177">
    <property type="component" value="Unassembled WGS sequence"/>
</dbReference>
<dbReference type="PANTHER" id="PTHR10655:SF17">
    <property type="entry name" value="LYSOPHOSPHOLIPASE-LIKE PROTEIN 1"/>
    <property type="match status" value="1"/>
</dbReference>
<reference evidence="9" key="1">
    <citation type="submission" date="2021-01" db="EMBL/GenBank/DDBJ databases">
        <title>Metabolic potential, ecology and presence of endohyphal bacteria is reflected in genomic diversity of Mucoromycotina.</title>
        <authorList>
            <person name="Muszewska A."/>
            <person name="Okrasinska A."/>
            <person name="Steczkiewicz K."/>
            <person name="Drgas O."/>
            <person name="Orlowska M."/>
            <person name="Perlinska-Lenart U."/>
            <person name="Aleksandrzak-Piekarczyk T."/>
            <person name="Szatraj K."/>
            <person name="Zielenkiewicz U."/>
            <person name="Pilsyk S."/>
            <person name="Malc E."/>
            <person name="Mieczkowski P."/>
            <person name="Kruszewska J.S."/>
            <person name="Biernat P."/>
            <person name="Pawlowska J."/>
        </authorList>
    </citation>
    <scope>NUCLEOTIDE SEQUENCE</scope>
    <source>
        <strain evidence="9">WA0000018081</strain>
    </source>
</reference>
<accession>A0A8H7SKN3</accession>
<evidence type="ECO:0000256" key="2">
    <source>
        <dbReference type="ARBA" id="ARBA00012423"/>
    </source>
</evidence>
<keyword evidence="4" id="KW-0378">Hydrolase</keyword>
<dbReference type="InterPro" id="IPR003140">
    <property type="entry name" value="PLipase/COase/thioEstase"/>
</dbReference>
<dbReference type="PANTHER" id="PTHR10655">
    <property type="entry name" value="LYSOPHOSPHOLIPASE-RELATED"/>
    <property type="match status" value="1"/>
</dbReference>